<gene>
    <name evidence="2" type="ORF">KQX54_003679</name>
</gene>
<dbReference type="Proteomes" id="UP000826195">
    <property type="component" value="Unassembled WGS sequence"/>
</dbReference>
<reference evidence="2 3" key="1">
    <citation type="journal article" date="2021" name="J. Hered.">
        <title>A chromosome-level genome assembly of the parasitoid wasp, Cotesia glomerata (Hymenoptera: Braconidae).</title>
        <authorList>
            <person name="Pinto B.J."/>
            <person name="Weis J.J."/>
            <person name="Gamble T."/>
            <person name="Ode P.J."/>
            <person name="Paul R."/>
            <person name="Zaspel J.M."/>
        </authorList>
    </citation>
    <scope>NUCLEOTIDE SEQUENCE [LARGE SCALE GENOMIC DNA]</scope>
    <source>
        <strain evidence="2">CgM1</strain>
    </source>
</reference>
<name>A0AAV7HX07_COTGL</name>
<evidence type="ECO:0000313" key="3">
    <source>
        <dbReference type="Proteomes" id="UP000826195"/>
    </source>
</evidence>
<accession>A0AAV7HX07</accession>
<protein>
    <submittedName>
        <fullName evidence="2">Uncharacterized protein</fullName>
    </submittedName>
</protein>
<proteinExistence type="predicted"/>
<keyword evidence="3" id="KW-1185">Reference proteome</keyword>
<evidence type="ECO:0000256" key="1">
    <source>
        <dbReference type="SAM" id="MobiDB-lite"/>
    </source>
</evidence>
<sequence>MKKRSDRNRKGRSWLGWVRMSDIPAQQFSCKALKSDGMRLDDWIRVIAVKRKSWQVRRMSTQLRVDIDSRTGMGMSATRSTSYERAEGG</sequence>
<feature type="region of interest" description="Disordered" evidence="1">
    <location>
        <begin position="70"/>
        <end position="89"/>
    </location>
</feature>
<comment type="caution">
    <text evidence="2">The sequence shown here is derived from an EMBL/GenBank/DDBJ whole genome shotgun (WGS) entry which is preliminary data.</text>
</comment>
<dbReference type="EMBL" id="JAHXZJ010002609">
    <property type="protein sequence ID" value="KAH0539293.1"/>
    <property type="molecule type" value="Genomic_DNA"/>
</dbReference>
<dbReference type="AlphaFoldDB" id="A0AAV7HX07"/>
<evidence type="ECO:0000313" key="2">
    <source>
        <dbReference type="EMBL" id="KAH0539293.1"/>
    </source>
</evidence>
<organism evidence="2 3">
    <name type="scientific">Cotesia glomerata</name>
    <name type="common">Lepidopteran parasitic wasp</name>
    <name type="synonym">Apanteles glomeratus</name>
    <dbReference type="NCBI Taxonomy" id="32391"/>
    <lineage>
        <taxon>Eukaryota</taxon>
        <taxon>Metazoa</taxon>
        <taxon>Ecdysozoa</taxon>
        <taxon>Arthropoda</taxon>
        <taxon>Hexapoda</taxon>
        <taxon>Insecta</taxon>
        <taxon>Pterygota</taxon>
        <taxon>Neoptera</taxon>
        <taxon>Endopterygota</taxon>
        <taxon>Hymenoptera</taxon>
        <taxon>Apocrita</taxon>
        <taxon>Ichneumonoidea</taxon>
        <taxon>Braconidae</taxon>
        <taxon>Microgastrinae</taxon>
        <taxon>Cotesia</taxon>
    </lineage>
</organism>